<evidence type="ECO:0000256" key="4">
    <source>
        <dbReference type="ARBA" id="ARBA00022692"/>
    </source>
</evidence>
<dbReference type="GO" id="GO:0022857">
    <property type="term" value="F:transmembrane transporter activity"/>
    <property type="evidence" value="ECO:0007669"/>
    <property type="project" value="InterPro"/>
</dbReference>
<feature type="transmembrane region" description="Helical" evidence="8">
    <location>
        <begin position="430"/>
        <end position="453"/>
    </location>
</feature>
<reference evidence="10" key="1">
    <citation type="submission" date="2017-09" db="EMBL/GenBank/DDBJ databases">
        <title>Polyketide synthases of a Diaporthe helianthi virulent isolate.</title>
        <authorList>
            <person name="Baroncelli R."/>
        </authorList>
    </citation>
    <scope>NUCLEOTIDE SEQUENCE [LARGE SCALE GENOMIC DNA]</scope>
    <source>
        <strain evidence="10">7/96</strain>
    </source>
</reference>
<evidence type="ECO:0000256" key="2">
    <source>
        <dbReference type="ARBA" id="ARBA00022448"/>
    </source>
</evidence>
<dbReference type="Gene3D" id="1.20.1250.20">
    <property type="entry name" value="MFS general substrate transporter like domains"/>
    <property type="match status" value="1"/>
</dbReference>
<feature type="transmembrane region" description="Helical" evidence="8">
    <location>
        <begin position="180"/>
        <end position="200"/>
    </location>
</feature>
<evidence type="ECO:0000256" key="6">
    <source>
        <dbReference type="ARBA" id="ARBA00023136"/>
    </source>
</evidence>
<protein>
    <recommendedName>
        <fullName evidence="9">Major facilitator superfamily (MFS) profile domain-containing protein</fullName>
    </recommendedName>
</protein>
<dbReference type="AlphaFoldDB" id="A0A2P5HJ66"/>
<dbReference type="PANTHER" id="PTHR23502">
    <property type="entry name" value="MAJOR FACILITATOR SUPERFAMILY"/>
    <property type="match status" value="1"/>
</dbReference>
<evidence type="ECO:0000256" key="5">
    <source>
        <dbReference type="ARBA" id="ARBA00022989"/>
    </source>
</evidence>
<dbReference type="InParanoid" id="A0A2P5HJ66"/>
<keyword evidence="2" id="KW-0813">Transport</keyword>
<feature type="transmembrane region" description="Helical" evidence="8">
    <location>
        <begin position="397"/>
        <end position="418"/>
    </location>
</feature>
<keyword evidence="6 8" id="KW-0472">Membrane</keyword>
<dbReference type="GO" id="GO:0005886">
    <property type="term" value="C:plasma membrane"/>
    <property type="evidence" value="ECO:0007669"/>
    <property type="project" value="UniProtKB-SubCell"/>
</dbReference>
<name>A0A2P5HJ66_DIAHE</name>
<dbReference type="EMBL" id="MAVT02001692">
    <property type="protein sequence ID" value="POS70299.1"/>
    <property type="molecule type" value="Genomic_DNA"/>
</dbReference>
<dbReference type="InterPro" id="IPR011701">
    <property type="entry name" value="MFS"/>
</dbReference>
<dbReference type="Proteomes" id="UP000094444">
    <property type="component" value="Unassembled WGS sequence"/>
</dbReference>
<keyword evidence="11" id="KW-1185">Reference proteome</keyword>
<dbReference type="FunFam" id="1.20.1250.20:FF:000011">
    <property type="entry name" value="MFS multidrug transporter, putative"/>
    <property type="match status" value="1"/>
</dbReference>
<evidence type="ECO:0000256" key="7">
    <source>
        <dbReference type="ARBA" id="ARBA00038459"/>
    </source>
</evidence>
<evidence type="ECO:0000313" key="10">
    <source>
        <dbReference type="EMBL" id="POS70299.1"/>
    </source>
</evidence>
<dbReference type="OrthoDB" id="446368at2759"/>
<dbReference type="Pfam" id="PF07690">
    <property type="entry name" value="MFS_1"/>
    <property type="match status" value="1"/>
</dbReference>
<dbReference type="SUPFAM" id="SSF103473">
    <property type="entry name" value="MFS general substrate transporter"/>
    <property type="match status" value="1"/>
</dbReference>
<dbReference type="CDD" id="cd17323">
    <property type="entry name" value="MFS_Tpo1_MDR_like"/>
    <property type="match status" value="1"/>
</dbReference>
<feature type="transmembrane region" description="Helical" evidence="8">
    <location>
        <begin position="56"/>
        <end position="76"/>
    </location>
</feature>
<proteinExistence type="inferred from homology"/>
<feature type="transmembrane region" description="Helical" evidence="8">
    <location>
        <begin position="88"/>
        <end position="111"/>
    </location>
</feature>
<feature type="transmembrane region" description="Helical" evidence="8">
    <location>
        <begin position="283"/>
        <end position="307"/>
    </location>
</feature>
<keyword evidence="5 8" id="KW-1133">Transmembrane helix</keyword>
<comment type="subcellular location">
    <subcellularLocation>
        <location evidence="1">Cell membrane</location>
        <topology evidence="1">Multi-pass membrane protein</topology>
    </subcellularLocation>
</comment>
<dbReference type="InterPro" id="IPR036259">
    <property type="entry name" value="MFS_trans_sf"/>
</dbReference>
<organism evidence="10 11">
    <name type="scientific">Diaporthe helianthi</name>
    <dbReference type="NCBI Taxonomy" id="158607"/>
    <lineage>
        <taxon>Eukaryota</taxon>
        <taxon>Fungi</taxon>
        <taxon>Dikarya</taxon>
        <taxon>Ascomycota</taxon>
        <taxon>Pezizomycotina</taxon>
        <taxon>Sordariomycetes</taxon>
        <taxon>Sordariomycetidae</taxon>
        <taxon>Diaporthales</taxon>
        <taxon>Diaporthaceae</taxon>
        <taxon>Diaporthe</taxon>
    </lineage>
</organism>
<evidence type="ECO:0000256" key="1">
    <source>
        <dbReference type="ARBA" id="ARBA00004651"/>
    </source>
</evidence>
<evidence type="ECO:0000259" key="9">
    <source>
        <dbReference type="PROSITE" id="PS50850"/>
    </source>
</evidence>
<sequence>MAKVSYFRKLFDTALITPGVLEHSYAGSGTTSEPFICVFLPDDPINPNNWSSLRKWTITLAAAGTVFIVSFCSSDYTAAMPGIIAEFGVTRITATLGLALFLVGYIIGPLVWGPMSEVYGRRALMICTLGLLTAFNAGAAAANNMAALLVCRFIGSIFGSSPMTNAGGTIADLFPAAERGVPVAIFAAGPFLGPVLGPIIGGFTAEYAGWRWVMWVMTLVSGLFWIVGTLLIPETYAPYILECRAKALEKQTGKVFRTPLQLAGARPTPAQAVRTAITRPWALLFEPIVTIMSIYMAIVYGTLYMMFGAFPFVYQQARGWSPGEGGLAFLGLLVGIAGALVIIIPYDKYWYGKVVARTPGHEQMGAPPEARLPPGIVGSVLLPIGLFWFSWTNGPEIHWIVSILATIPFGAGMILIFFSLTQYLIDTYTIYAASVIAGSGILRSLFGAAFPLFTANMYQGLGIHWASSLPGFLSLACMPFPFLFWKYGAQIRNRCKYSRQASEAMQKIMGTTEASENCK</sequence>
<feature type="transmembrane region" description="Helical" evidence="8">
    <location>
        <begin position="123"/>
        <end position="141"/>
    </location>
</feature>
<feature type="transmembrane region" description="Helical" evidence="8">
    <location>
        <begin position="465"/>
        <end position="485"/>
    </location>
</feature>
<feature type="domain" description="Major facilitator superfamily (MFS) profile" evidence="9">
    <location>
        <begin position="58"/>
        <end position="494"/>
    </location>
</feature>
<comment type="caution">
    <text evidence="10">The sequence shown here is derived from an EMBL/GenBank/DDBJ whole genome shotgun (WGS) entry which is preliminary data.</text>
</comment>
<evidence type="ECO:0000256" key="3">
    <source>
        <dbReference type="ARBA" id="ARBA00022475"/>
    </source>
</evidence>
<feature type="transmembrane region" description="Helical" evidence="8">
    <location>
        <begin position="327"/>
        <end position="351"/>
    </location>
</feature>
<evidence type="ECO:0000313" key="11">
    <source>
        <dbReference type="Proteomes" id="UP000094444"/>
    </source>
</evidence>
<dbReference type="InterPro" id="IPR020846">
    <property type="entry name" value="MFS_dom"/>
</dbReference>
<feature type="transmembrane region" description="Helical" evidence="8">
    <location>
        <begin position="212"/>
        <end position="232"/>
    </location>
</feature>
<evidence type="ECO:0000256" key="8">
    <source>
        <dbReference type="SAM" id="Phobius"/>
    </source>
</evidence>
<dbReference type="PANTHER" id="PTHR23502:SF186">
    <property type="entry name" value="MAJOR FACILITATOR SUPERFAMILY (MFS) PROFILE DOMAIN-CONTAINING PROTEIN"/>
    <property type="match status" value="1"/>
</dbReference>
<dbReference type="STRING" id="158607.A0A2P5HJ66"/>
<accession>A0A2P5HJ66</accession>
<keyword evidence="3" id="KW-1003">Cell membrane</keyword>
<comment type="similarity">
    <text evidence="7">Belongs to the major facilitator superfamily. DHA1 family. Polyamines/proton antiporter (TC 2.A.1.2.16) subfamily.</text>
</comment>
<keyword evidence="4 8" id="KW-0812">Transmembrane</keyword>
<gene>
    <name evidence="10" type="ORF">DHEL01_v211309</name>
</gene>
<dbReference type="PROSITE" id="PS50850">
    <property type="entry name" value="MFS"/>
    <property type="match status" value="1"/>
</dbReference>